<dbReference type="EMBL" id="RIBY02002545">
    <property type="protein sequence ID" value="KAH9809751.1"/>
    <property type="molecule type" value="Genomic_DNA"/>
</dbReference>
<accession>A0A9W7VY67</accession>
<sequence>MAGYRCFCMPGTDGSSGSDESRIFSDSPGNRAPKHFSCQPAVQAMSPIRSRVQSLYRQPCGQSAP</sequence>
<comment type="caution">
    <text evidence="2">The sequence shown here is derived from an EMBL/GenBank/DDBJ whole genome shotgun (WGS) entry which is preliminary data.</text>
</comment>
<evidence type="ECO:0000256" key="1">
    <source>
        <dbReference type="SAM" id="MobiDB-lite"/>
    </source>
</evidence>
<evidence type="ECO:0000313" key="3">
    <source>
        <dbReference type="Proteomes" id="UP001138500"/>
    </source>
</evidence>
<name>A0A9W7VY67_9PEZI</name>
<dbReference type="AlphaFoldDB" id="A0A9W7VY67"/>
<feature type="region of interest" description="Disordered" evidence="1">
    <location>
        <begin position="11"/>
        <end position="36"/>
    </location>
</feature>
<reference evidence="2 3" key="2">
    <citation type="journal article" date="2021" name="Curr. Genet.">
        <title>Genetic response to nitrogen starvation in the aggressive Eucalyptus foliar pathogen Teratosphaeria destructans.</title>
        <authorList>
            <person name="Havenga M."/>
            <person name="Wingfield B.D."/>
            <person name="Wingfield M.J."/>
            <person name="Dreyer L.L."/>
            <person name="Roets F."/>
            <person name="Aylward J."/>
        </authorList>
    </citation>
    <scope>NUCLEOTIDE SEQUENCE [LARGE SCALE GENOMIC DNA]</scope>
    <source>
        <strain evidence="2">CMW44962</strain>
    </source>
</reference>
<reference evidence="2 3" key="1">
    <citation type="journal article" date="2018" name="IMA Fungus">
        <title>IMA Genome-F 10: Nine draft genome sequences of Claviceps purpurea s.lat., including C. arundinis, C. humidiphila, and C. cf. spartinae, pseudomolecules for the pitch canker pathogen Fusarium circinatum, draft genome of Davidsoniella eucalypti, Grosmannia galeiformis, Quambalaria eucalypti, and Teratosphaeria destructans.</title>
        <authorList>
            <person name="Wingfield B.D."/>
            <person name="Liu M."/>
            <person name="Nguyen H.D."/>
            <person name="Lane F.A."/>
            <person name="Morgan S.W."/>
            <person name="De Vos L."/>
            <person name="Wilken P.M."/>
            <person name="Duong T.A."/>
            <person name="Aylward J."/>
            <person name="Coetzee M.P."/>
            <person name="Dadej K."/>
            <person name="De Beer Z.W."/>
            <person name="Findlay W."/>
            <person name="Havenga M."/>
            <person name="Kolarik M."/>
            <person name="Menzies J.G."/>
            <person name="Naidoo K."/>
            <person name="Pochopski O."/>
            <person name="Shoukouhi P."/>
            <person name="Santana Q.C."/>
            <person name="Seifert K.A."/>
            <person name="Soal N."/>
            <person name="Steenkamp E.T."/>
            <person name="Tatham C.T."/>
            <person name="van der Nest M.A."/>
            <person name="Wingfield M.J."/>
        </authorList>
    </citation>
    <scope>NUCLEOTIDE SEQUENCE [LARGE SCALE GENOMIC DNA]</scope>
    <source>
        <strain evidence="2">CMW44962</strain>
    </source>
</reference>
<gene>
    <name evidence="2" type="ORF">Tdes44962_MAKER06085</name>
</gene>
<feature type="non-terminal residue" evidence="2">
    <location>
        <position position="1"/>
    </location>
</feature>
<protein>
    <submittedName>
        <fullName evidence="2">Uncharacterized protein</fullName>
    </submittedName>
</protein>
<organism evidence="2 3">
    <name type="scientific">Teratosphaeria destructans</name>
    <dbReference type="NCBI Taxonomy" id="418781"/>
    <lineage>
        <taxon>Eukaryota</taxon>
        <taxon>Fungi</taxon>
        <taxon>Dikarya</taxon>
        <taxon>Ascomycota</taxon>
        <taxon>Pezizomycotina</taxon>
        <taxon>Dothideomycetes</taxon>
        <taxon>Dothideomycetidae</taxon>
        <taxon>Mycosphaerellales</taxon>
        <taxon>Teratosphaeriaceae</taxon>
        <taxon>Teratosphaeria</taxon>
    </lineage>
</organism>
<evidence type="ECO:0000313" key="2">
    <source>
        <dbReference type="EMBL" id="KAH9809751.1"/>
    </source>
</evidence>
<keyword evidence="3" id="KW-1185">Reference proteome</keyword>
<proteinExistence type="predicted"/>
<dbReference type="Proteomes" id="UP001138500">
    <property type="component" value="Unassembled WGS sequence"/>
</dbReference>